<dbReference type="CDD" id="cd06759">
    <property type="entry name" value="PDZ3_PDZD2-PDZ1_hPro-IL-16-like"/>
    <property type="match status" value="1"/>
</dbReference>
<protein>
    <submittedName>
        <fullName evidence="4">Uncharacterized protein LOC106465423</fullName>
    </submittedName>
</protein>
<feature type="domain" description="PDZ" evidence="2">
    <location>
        <begin position="555"/>
        <end position="640"/>
    </location>
</feature>
<feature type="region of interest" description="Disordered" evidence="1">
    <location>
        <begin position="657"/>
        <end position="680"/>
    </location>
</feature>
<proteinExistence type="predicted"/>
<dbReference type="InterPro" id="IPR036034">
    <property type="entry name" value="PDZ_sf"/>
</dbReference>
<feature type="compositionally biased region" description="Low complexity" evidence="1">
    <location>
        <begin position="381"/>
        <end position="391"/>
    </location>
</feature>
<dbReference type="RefSeq" id="XP_013781102.2">
    <property type="nucleotide sequence ID" value="XM_013925648.2"/>
</dbReference>
<dbReference type="SUPFAM" id="SSF50156">
    <property type="entry name" value="PDZ domain-like"/>
    <property type="match status" value="2"/>
</dbReference>
<dbReference type="PROSITE" id="PS50106">
    <property type="entry name" value="PDZ"/>
    <property type="match status" value="2"/>
</dbReference>
<dbReference type="PANTHER" id="PTHR11324:SF16">
    <property type="entry name" value="PDZ DOMAIN-CONTAINING PROTEIN 2"/>
    <property type="match status" value="1"/>
</dbReference>
<dbReference type="Gene3D" id="2.30.42.10">
    <property type="match status" value="2"/>
</dbReference>
<gene>
    <name evidence="4" type="primary">LOC106465423</name>
</gene>
<evidence type="ECO:0000313" key="3">
    <source>
        <dbReference type="Proteomes" id="UP000694941"/>
    </source>
</evidence>
<sequence>MDASTNGLVLPSSFEKSLVSLKYAESTKATSRAAPTAIVRSSRTSDRNEKLEREALFQMALETCPMLWIRPQSTPTEGVTASGSSVNNKYDSEQRVSSITQALGTRSIAPFLGGGNVRCDQSRSSRDSVSLIYRSSSTSALLTDSSDIHNAGADGREHASLLEFETRNYNFCLPKQTNSLESLVGSAISPYNKMSQTMKTKSQLGTLFEENFNEACERKLATSEQRHCDLQFSTTDGSLQHRSDESGYDSDSTKNSSEEVPLEEKHDTFKENYGLSPSLKTIPQVNNSPVHVEHCAAHTNRPTESNLQKFAMFLQKLTSSGPTGHFHRIGHKRITNDNDFKPSYKGEIQNFSSQMRKPYSEFVQNKENQQCDWSKKKQKESSSLTSPITSDSETKKDNSKFEQFKAWTLDRKLLKNKRKKTPQQFVCEENSSQASDTAKRSSLFVPYLNTSPSVDEIYGSCLDSSFHHETLQRKKEHVTNGETPLRDHVCGDLNYQLKFKKSSRSVVSSLNDKRRKQWLEDGLNASERLISQESSIGWCQDRSFFQLEGDSQTFVVRLKKDSLNELRVYISPKEENQSTKRYIIAKLENSSPVQRSSHLQSGDELLMINGQQLCDVELEEVLSLLHDSTSDVCHLVVRRAGITNDYKRMPTKGLVPDPVSKWRSPNEITTSNNHEIHLPPLGSRRSHPLVQFESEVADNGLYTLPRKPKSSQLSLYTVVFEKGSGKKSLGFSIVGGTDSPKGALGIYVKTIFPCSQAAETDQLKEGDEILMINGQPLQGLSHAEAIAAFKRIKQGSVVLRVGRRTGTKKFCQVSKSCSNLDTL</sequence>
<evidence type="ECO:0000259" key="2">
    <source>
        <dbReference type="PROSITE" id="PS50106"/>
    </source>
</evidence>
<feature type="domain" description="PDZ" evidence="2">
    <location>
        <begin position="717"/>
        <end position="791"/>
    </location>
</feature>
<name>A0ABM1BFR5_LIMPO</name>
<dbReference type="InterPro" id="IPR001478">
    <property type="entry name" value="PDZ"/>
</dbReference>
<dbReference type="GeneID" id="106465423"/>
<reference evidence="4" key="1">
    <citation type="submission" date="2025-08" db="UniProtKB">
        <authorList>
            <consortium name="RefSeq"/>
        </authorList>
    </citation>
    <scope>IDENTIFICATION</scope>
    <source>
        <tissue evidence="4">Muscle</tissue>
    </source>
</reference>
<dbReference type="Proteomes" id="UP000694941">
    <property type="component" value="Unplaced"/>
</dbReference>
<keyword evidence="3" id="KW-1185">Reference proteome</keyword>
<dbReference type="SMART" id="SM00228">
    <property type="entry name" value="PDZ"/>
    <property type="match status" value="2"/>
</dbReference>
<accession>A0ABM1BFR5</accession>
<feature type="region of interest" description="Disordered" evidence="1">
    <location>
        <begin position="366"/>
        <end position="397"/>
    </location>
</feature>
<dbReference type="PANTHER" id="PTHR11324">
    <property type="entry name" value="IL16-RELATED"/>
    <property type="match status" value="1"/>
</dbReference>
<feature type="region of interest" description="Disordered" evidence="1">
    <location>
        <begin position="232"/>
        <end position="266"/>
    </location>
</feature>
<dbReference type="Pfam" id="PF00595">
    <property type="entry name" value="PDZ"/>
    <property type="match status" value="2"/>
</dbReference>
<organism evidence="3 4">
    <name type="scientific">Limulus polyphemus</name>
    <name type="common">Atlantic horseshoe crab</name>
    <dbReference type="NCBI Taxonomy" id="6850"/>
    <lineage>
        <taxon>Eukaryota</taxon>
        <taxon>Metazoa</taxon>
        <taxon>Ecdysozoa</taxon>
        <taxon>Arthropoda</taxon>
        <taxon>Chelicerata</taxon>
        <taxon>Merostomata</taxon>
        <taxon>Xiphosura</taxon>
        <taxon>Limulidae</taxon>
        <taxon>Limulus</taxon>
    </lineage>
</organism>
<evidence type="ECO:0000313" key="4">
    <source>
        <dbReference type="RefSeq" id="XP_013781102.2"/>
    </source>
</evidence>
<evidence type="ECO:0000256" key="1">
    <source>
        <dbReference type="SAM" id="MobiDB-lite"/>
    </source>
</evidence>